<dbReference type="Proteomes" id="UP001611383">
    <property type="component" value="Chromosome"/>
</dbReference>
<dbReference type="RefSeq" id="WP_395808641.1">
    <property type="nucleotide sequence ID" value="NZ_CP043494.1"/>
</dbReference>
<name>A0ABY9X3R7_9BACT</name>
<accession>A0ABY9X3R7</accession>
<sequence length="170" mass="19656">MSQEDAEFQGRWMAGADAIAKLYVALVDAPFEEYERAFLALQRELLALVKTPWEQVETRRRIAEEILLGAFGLNAPWSDFGRALRRIRRLGYTDVERRVHVAILFARWAKGHPEHLPAARRMLGLAERHFQSLSSEHAQYGDVKGSLELIRQEKEFSHSRVTARRTSSRR</sequence>
<protein>
    <submittedName>
        <fullName evidence="1">Uncharacterized protein</fullName>
    </submittedName>
</protein>
<proteinExistence type="predicted"/>
<evidence type="ECO:0000313" key="2">
    <source>
        <dbReference type="Proteomes" id="UP001611383"/>
    </source>
</evidence>
<dbReference type="EMBL" id="CP043494">
    <property type="protein sequence ID" value="WNG50033.1"/>
    <property type="molecule type" value="Genomic_DNA"/>
</dbReference>
<gene>
    <name evidence="1" type="ORF">F0U60_42360</name>
</gene>
<organism evidence="1 2">
    <name type="scientific">Archangium minus</name>
    <dbReference type="NCBI Taxonomy" id="83450"/>
    <lineage>
        <taxon>Bacteria</taxon>
        <taxon>Pseudomonadati</taxon>
        <taxon>Myxococcota</taxon>
        <taxon>Myxococcia</taxon>
        <taxon>Myxococcales</taxon>
        <taxon>Cystobacterineae</taxon>
        <taxon>Archangiaceae</taxon>
        <taxon>Archangium</taxon>
    </lineage>
</organism>
<evidence type="ECO:0000313" key="1">
    <source>
        <dbReference type="EMBL" id="WNG50033.1"/>
    </source>
</evidence>
<reference evidence="1 2" key="1">
    <citation type="submission" date="2019-08" db="EMBL/GenBank/DDBJ databases">
        <title>Archangium and Cystobacter genomes.</title>
        <authorList>
            <person name="Chen I.-C.K."/>
            <person name="Wielgoss S."/>
        </authorList>
    </citation>
    <scope>NUCLEOTIDE SEQUENCE [LARGE SCALE GENOMIC DNA]</scope>
    <source>
        <strain evidence="1 2">Cbm 6</strain>
    </source>
</reference>
<keyword evidence="2" id="KW-1185">Reference proteome</keyword>